<sequence length="149" mass="16674">MNIGEAARASGVTAKMIRYYESVGLLAAKERTSAGYRVYGTQEVHSLRFIRQARRLGFLVDDIRKLLALWHDRSRASAEVKSIALEHVTELDRRIAELTQMRDTLAHLANHCHGDDRPDCPIIESLASADSPECRARLSQSLKNSDATL</sequence>
<dbReference type="InterPro" id="IPR000551">
    <property type="entry name" value="MerR-type_HTH_dom"/>
</dbReference>
<dbReference type="InterPro" id="IPR047057">
    <property type="entry name" value="MerR_fam"/>
</dbReference>
<evidence type="ECO:0000313" key="8">
    <source>
        <dbReference type="Proteomes" id="UP001386437"/>
    </source>
</evidence>
<dbReference type="InterPro" id="IPR011789">
    <property type="entry name" value="CueR"/>
</dbReference>
<dbReference type="SMART" id="SM00422">
    <property type="entry name" value="HTH_MERR"/>
    <property type="match status" value="1"/>
</dbReference>
<keyword evidence="5" id="KW-0804">Transcription</keyword>
<keyword evidence="3" id="KW-0805">Transcription regulation</keyword>
<dbReference type="InterPro" id="IPR009061">
    <property type="entry name" value="DNA-bd_dom_put_sf"/>
</dbReference>
<keyword evidence="8" id="KW-1185">Reference proteome</keyword>
<dbReference type="PRINTS" id="PR00040">
    <property type="entry name" value="HTHMERR"/>
</dbReference>
<evidence type="ECO:0000259" key="6">
    <source>
        <dbReference type="PROSITE" id="PS50937"/>
    </source>
</evidence>
<dbReference type="PROSITE" id="PS50937">
    <property type="entry name" value="HTH_MERR_2"/>
    <property type="match status" value="1"/>
</dbReference>
<dbReference type="PROSITE" id="PS00552">
    <property type="entry name" value="HTH_MERR_1"/>
    <property type="match status" value="1"/>
</dbReference>
<accession>A0ABU8J336</accession>
<dbReference type="CDD" id="cd01108">
    <property type="entry name" value="HTH_CueR"/>
    <property type="match status" value="1"/>
</dbReference>
<proteinExistence type="predicted"/>
<dbReference type="InterPro" id="IPR015358">
    <property type="entry name" value="Tscrpt_reg_MerR_DNA-bd"/>
</dbReference>
<evidence type="ECO:0000256" key="5">
    <source>
        <dbReference type="ARBA" id="ARBA00023163"/>
    </source>
</evidence>
<feature type="domain" description="HTH merR-type" evidence="6">
    <location>
        <begin position="1"/>
        <end position="69"/>
    </location>
</feature>
<dbReference type="RefSeq" id="WP_336601668.1">
    <property type="nucleotide sequence ID" value="NZ_JACFYJ010000093.1"/>
</dbReference>
<dbReference type="Pfam" id="PF00376">
    <property type="entry name" value="MerR"/>
    <property type="match status" value="1"/>
</dbReference>
<keyword evidence="2" id="KW-0963">Cytoplasm</keyword>
<dbReference type="Pfam" id="PF09278">
    <property type="entry name" value="MerR-DNA-bind"/>
    <property type="match status" value="1"/>
</dbReference>
<dbReference type="EMBL" id="JACFYJ010000093">
    <property type="protein sequence ID" value="MEI6002008.1"/>
    <property type="molecule type" value="Genomic_DNA"/>
</dbReference>
<comment type="subcellular location">
    <subcellularLocation>
        <location evidence="1">Cytoplasm</location>
    </subcellularLocation>
</comment>
<evidence type="ECO:0000256" key="4">
    <source>
        <dbReference type="ARBA" id="ARBA00023125"/>
    </source>
</evidence>
<dbReference type="Proteomes" id="UP001386437">
    <property type="component" value="Unassembled WGS sequence"/>
</dbReference>
<reference evidence="7 8" key="1">
    <citation type="journal article" date="2022" name="Arch. Microbiol.">
        <title>Paraburkholderia bengalensis sp. nov. isolated from roots of Oryza sativa, IR64.</title>
        <authorList>
            <person name="Nag P."/>
            <person name="Mondal N."/>
            <person name="Sarkar J."/>
            <person name="Das S."/>
        </authorList>
    </citation>
    <scope>NUCLEOTIDE SEQUENCE [LARGE SCALE GENOMIC DNA]</scope>
    <source>
        <strain evidence="7 8">IR64_4_BI</strain>
    </source>
</reference>
<name>A0ABU8J336_9BURK</name>
<evidence type="ECO:0000313" key="7">
    <source>
        <dbReference type="EMBL" id="MEI6002008.1"/>
    </source>
</evidence>
<gene>
    <name evidence="7" type="primary">cueR</name>
    <name evidence="7" type="ORF">H3V53_34230</name>
</gene>
<evidence type="ECO:0000256" key="2">
    <source>
        <dbReference type="ARBA" id="ARBA00022490"/>
    </source>
</evidence>
<dbReference type="NCBIfam" id="TIGR02044">
    <property type="entry name" value="CueR"/>
    <property type="match status" value="1"/>
</dbReference>
<evidence type="ECO:0000256" key="1">
    <source>
        <dbReference type="ARBA" id="ARBA00004496"/>
    </source>
</evidence>
<protein>
    <submittedName>
        <fullName evidence="7">Cu(I)-responsive transcriptional regulator</fullName>
    </submittedName>
</protein>
<dbReference type="Gene3D" id="1.10.1660.10">
    <property type="match status" value="1"/>
</dbReference>
<dbReference type="PANTHER" id="PTHR30204">
    <property type="entry name" value="REDOX-CYCLING DRUG-SENSING TRANSCRIPTIONAL ACTIVATOR SOXR"/>
    <property type="match status" value="1"/>
</dbReference>
<dbReference type="SUPFAM" id="SSF46955">
    <property type="entry name" value="Putative DNA-binding domain"/>
    <property type="match status" value="1"/>
</dbReference>
<keyword evidence="4" id="KW-0238">DNA-binding</keyword>
<evidence type="ECO:0000256" key="3">
    <source>
        <dbReference type="ARBA" id="ARBA00023015"/>
    </source>
</evidence>
<organism evidence="7 8">
    <name type="scientific">Paraburkholderia bengalensis</name>
    <dbReference type="NCBI Taxonomy" id="2747562"/>
    <lineage>
        <taxon>Bacteria</taxon>
        <taxon>Pseudomonadati</taxon>
        <taxon>Pseudomonadota</taxon>
        <taxon>Betaproteobacteria</taxon>
        <taxon>Burkholderiales</taxon>
        <taxon>Burkholderiaceae</taxon>
        <taxon>Paraburkholderia</taxon>
    </lineage>
</organism>
<comment type="caution">
    <text evidence="7">The sequence shown here is derived from an EMBL/GenBank/DDBJ whole genome shotgun (WGS) entry which is preliminary data.</text>
</comment>
<dbReference type="PANTHER" id="PTHR30204:SF94">
    <property type="entry name" value="HEAVY METAL-DEPENDENT TRANSCRIPTIONAL REGULATOR HI_0293-RELATED"/>
    <property type="match status" value="1"/>
</dbReference>